<organism evidence="1 2">
    <name type="scientific">Arthrobotrys oligospora (strain ATCC 24927 / CBS 115.81 / DSM 1491)</name>
    <name type="common">Nematode-trapping fungus</name>
    <name type="synonym">Didymozoophaga oligospora</name>
    <dbReference type="NCBI Taxonomy" id="756982"/>
    <lineage>
        <taxon>Eukaryota</taxon>
        <taxon>Fungi</taxon>
        <taxon>Dikarya</taxon>
        <taxon>Ascomycota</taxon>
        <taxon>Pezizomycotina</taxon>
        <taxon>Orbiliomycetes</taxon>
        <taxon>Orbiliales</taxon>
        <taxon>Orbiliaceae</taxon>
        <taxon>Orbilia</taxon>
        <taxon>Orbilia oligospora</taxon>
    </lineage>
</organism>
<dbReference type="Proteomes" id="UP000008784">
    <property type="component" value="Unassembled WGS sequence"/>
</dbReference>
<sequence length="92" mass="10643">MRGIFPYGGFAAETTMSENKDKMEDMMDDGGKDGWVWWRRINQLRATTAAFSVSSHLPIQTSKPDIINFNFNFNFNYNFNFSYACSYNLMAV</sequence>
<evidence type="ECO:0000313" key="2">
    <source>
        <dbReference type="Proteomes" id="UP000008784"/>
    </source>
</evidence>
<name>G1X9K9_ARTOA</name>
<protein>
    <submittedName>
        <fullName evidence="1">Uncharacterized protein</fullName>
    </submittedName>
</protein>
<dbReference type="InParanoid" id="G1X9K9"/>
<dbReference type="GeneID" id="22892083"/>
<dbReference type="RefSeq" id="XP_011121171.1">
    <property type="nucleotide sequence ID" value="XM_011122869.1"/>
</dbReference>
<dbReference type="EMBL" id="ADOT01000125">
    <property type="protein sequence ID" value="EGX50241.1"/>
    <property type="molecule type" value="Genomic_DNA"/>
</dbReference>
<dbReference type="AlphaFoldDB" id="G1X9K9"/>
<keyword evidence="2" id="KW-1185">Reference proteome</keyword>
<dbReference type="HOGENOM" id="CLU_2412826_0_0_1"/>
<accession>G1X9K9</accession>
<comment type="caution">
    <text evidence="1">The sequence shown here is derived from an EMBL/GenBank/DDBJ whole genome shotgun (WGS) entry which is preliminary data.</text>
</comment>
<gene>
    <name evidence="1" type="ORF">AOL_s00076g316</name>
</gene>
<reference evidence="1 2" key="1">
    <citation type="journal article" date="2011" name="PLoS Pathog.">
        <title>Genomic and proteomic analyses of the fungus Arthrobotrys oligospora provide insights into nematode-trap formation.</title>
        <authorList>
            <person name="Yang J."/>
            <person name="Wang L."/>
            <person name="Ji X."/>
            <person name="Feng Y."/>
            <person name="Li X."/>
            <person name="Zou C."/>
            <person name="Xu J."/>
            <person name="Ren Y."/>
            <person name="Mi Q."/>
            <person name="Wu J."/>
            <person name="Liu S."/>
            <person name="Liu Y."/>
            <person name="Huang X."/>
            <person name="Wang H."/>
            <person name="Niu X."/>
            <person name="Li J."/>
            <person name="Liang L."/>
            <person name="Luo Y."/>
            <person name="Ji K."/>
            <person name="Zhou W."/>
            <person name="Yu Z."/>
            <person name="Li G."/>
            <person name="Liu Y."/>
            <person name="Li L."/>
            <person name="Qiao M."/>
            <person name="Feng L."/>
            <person name="Zhang K.-Q."/>
        </authorList>
    </citation>
    <scope>NUCLEOTIDE SEQUENCE [LARGE SCALE GENOMIC DNA]</scope>
    <source>
        <strain evidence="2">ATCC 24927 / CBS 115.81 / DSM 1491</strain>
    </source>
</reference>
<evidence type="ECO:0000313" key="1">
    <source>
        <dbReference type="EMBL" id="EGX50241.1"/>
    </source>
</evidence>
<proteinExistence type="predicted"/>